<sequence length="189" mass="20768">MTVGIRIALKSGVSLESVQAFAWDQNWNITAATREDERPTRFGWETIDGKTSVSYVEDPYIGISYLTVTGVAVEEVSQAVRASLETWTFAEAMSLLAGAVDRDTKIRGIYISAVSAVRREIRELISAYRGLAGDPDADIRHALLVGIGYTGVNVELRALAEDLHRNDPDEEVRRDAGYLIEGLNLPNTP</sequence>
<evidence type="ECO:0000313" key="2">
    <source>
        <dbReference type="Proteomes" id="UP001500058"/>
    </source>
</evidence>
<reference evidence="2" key="1">
    <citation type="journal article" date="2019" name="Int. J. Syst. Evol. Microbiol.">
        <title>The Global Catalogue of Microorganisms (GCM) 10K type strain sequencing project: providing services to taxonomists for standard genome sequencing and annotation.</title>
        <authorList>
            <consortium name="The Broad Institute Genomics Platform"/>
            <consortium name="The Broad Institute Genome Sequencing Center for Infectious Disease"/>
            <person name="Wu L."/>
            <person name="Ma J."/>
        </authorList>
    </citation>
    <scope>NUCLEOTIDE SEQUENCE [LARGE SCALE GENOMIC DNA]</scope>
    <source>
        <strain evidence="2">JCM 6921</strain>
    </source>
</reference>
<dbReference type="Proteomes" id="UP001500058">
    <property type="component" value="Unassembled WGS sequence"/>
</dbReference>
<dbReference type="EMBL" id="BAAATJ010000037">
    <property type="protein sequence ID" value="GAA2416635.1"/>
    <property type="molecule type" value="Genomic_DNA"/>
</dbReference>
<keyword evidence="2" id="KW-1185">Reference proteome</keyword>
<comment type="caution">
    <text evidence="1">The sequence shown here is derived from an EMBL/GenBank/DDBJ whole genome shotgun (WGS) entry which is preliminary data.</text>
</comment>
<organism evidence="1 2">
    <name type="scientific">Streptomyces glaucosporus</name>
    <dbReference type="NCBI Taxonomy" id="284044"/>
    <lineage>
        <taxon>Bacteria</taxon>
        <taxon>Bacillati</taxon>
        <taxon>Actinomycetota</taxon>
        <taxon>Actinomycetes</taxon>
        <taxon>Kitasatosporales</taxon>
        <taxon>Streptomycetaceae</taxon>
        <taxon>Streptomyces</taxon>
    </lineage>
</organism>
<name>A0ABP5W0G1_9ACTN</name>
<evidence type="ECO:0008006" key="3">
    <source>
        <dbReference type="Google" id="ProtNLM"/>
    </source>
</evidence>
<dbReference type="RefSeq" id="WP_344633724.1">
    <property type="nucleotide sequence ID" value="NZ_BAAATJ010000037.1"/>
</dbReference>
<protein>
    <recommendedName>
        <fullName evidence="3">HEAT repeat domain-containing protein</fullName>
    </recommendedName>
</protein>
<accession>A0ABP5W0G1</accession>
<proteinExistence type="predicted"/>
<evidence type="ECO:0000313" key="1">
    <source>
        <dbReference type="EMBL" id="GAA2416635.1"/>
    </source>
</evidence>
<gene>
    <name evidence="1" type="ORF">GCM10010420_53610</name>
</gene>